<protein>
    <submittedName>
        <fullName evidence="3">P4H10 protein</fullName>
    </submittedName>
</protein>
<dbReference type="InterPro" id="IPR045054">
    <property type="entry name" value="P4HA-like"/>
</dbReference>
<proteinExistence type="predicted"/>
<reference evidence="3" key="1">
    <citation type="submission" date="2021-02" db="EMBL/GenBank/DDBJ databases">
        <authorList>
            <person name="Dougan E. K."/>
            <person name="Rhodes N."/>
            <person name="Thang M."/>
            <person name="Chan C."/>
        </authorList>
    </citation>
    <scope>NUCLEOTIDE SEQUENCE</scope>
</reference>
<accession>A0A813BAA1</accession>
<sequence length="386" mass="41898">VRLEAVCRQAQDTEAKLKTQLEELLIEAEKVKPRREDIESLFYSDQGWGTWEQDFRRCWSANAKAASSLPKELRPLQASVLLPSYQRSGAFLCSESPLAAFLPDFASAEECAQLIELGFRTCRRHNEDAQEMQRTGEASAEVLRGVATASLEVSRLSGADKLLMQEMQQRVATLTGIPIHGQEINPFLKFDQPAQGAHVPGDGDDMSIGLHLDVNGGFPHCVCSVILYLNEVESGGRTVFPCAETPNAHGEEEACCRALGEVLAGAGHTHTSHSAVAEALGEQAAELVRRANGRLAGLRVVPRRGAALCFFTLRPEGAEGCESFGPDPASWHGGAAVAGRLGKWTLQIFKEVPISHRCGGPAEEARYIESLRQRLLQAATVMATID</sequence>
<keyword evidence="2" id="KW-0408">Iron</keyword>
<dbReference type="OrthoDB" id="420380at2759"/>
<name>A0A813BAA1_9DINO</name>
<organism evidence="3 4">
    <name type="scientific">Symbiodinium necroappetens</name>
    <dbReference type="NCBI Taxonomy" id="1628268"/>
    <lineage>
        <taxon>Eukaryota</taxon>
        <taxon>Sar</taxon>
        <taxon>Alveolata</taxon>
        <taxon>Dinophyceae</taxon>
        <taxon>Suessiales</taxon>
        <taxon>Symbiodiniaceae</taxon>
        <taxon>Symbiodinium</taxon>
    </lineage>
</organism>
<evidence type="ECO:0000256" key="1">
    <source>
        <dbReference type="ARBA" id="ARBA00022723"/>
    </source>
</evidence>
<keyword evidence="4" id="KW-1185">Reference proteome</keyword>
<comment type="caution">
    <text evidence="3">The sequence shown here is derived from an EMBL/GenBank/DDBJ whole genome shotgun (WGS) entry which is preliminary data.</text>
</comment>
<keyword evidence="1" id="KW-0479">Metal-binding</keyword>
<dbReference type="GO" id="GO:0046872">
    <property type="term" value="F:metal ion binding"/>
    <property type="evidence" value="ECO:0007669"/>
    <property type="project" value="UniProtKB-KW"/>
</dbReference>
<dbReference type="GO" id="GO:0005783">
    <property type="term" value="C:endoplasmic reticulum"/>
    <property type="evidence" value="ECO:0007669"/>
    <property type="project" value="TreeGrafter"/>
</dbReference>
<dbReference type="PANTHER" id="PTHR10869:SF246">
    <property type="entry name" value="TRANSMEMBRANE PROLYL 4-HYDROXYLASE"/>
    <property type="match status" value="1"/>
</dbReference>
<dbReference type="EMBL" id="CAJNJA010067774">
    <property type="protein sequence ID" value="CAE7892824.1"/>
    <property type="molecule type" value="Genomic_DNA"/>
</dbReference>
<dbReference type="GO" id="GO:0004656">
    <property type="term" value="F:procollagen-proline 4-dioxygenase activity"/>
    <property type="evidence" value="ECO:0007669"/>
    <property type="project" value="TreeGrafter"/>
</dbReference>
<evidence type="ECO:0000313" key="4">
    <source>
        <dbReference type="Proteomes" id="UP000601435"/>
    </source>
</evidence>
<dbReference type="PANTHER" id="PTHR10869">
    <property type="entry name" value="PROLYL 4-HYDROXYLASE ALPHA SUBUNIT"/>
    <property type="match status" value="1"/>
</dbReference>
<evidence type="ECO:0000313" key="3">
    <source>
        <dbReference type="EMBL" id="CAE7892824.1"/>
    </source>
</evidence>
<feature type="non-terminal residue" evidence="3">
    <location>
        <position position="386"/>
    </location>
</feature>
<gene>
    <name evidence="3" type="primary">P4H10</name>
    <name evidence="3" type="ORF">SNEC2469_LOCUS29759</name>
</gene>
<evidence type="ECO:0000256" key="2">
    <source>
        <dbReference type="ARBA" id="ARBA00023004"/>
    </source>
</evidence>
<dbReference type="Proteomes" id="UP000601435">
    <property type="component" value="Unassembled WGS sequence"/>
</dbReference>
<dbReference type="Gene3D" id="2.60.120.620">
    <property type="entry name" value="q2cbj1_9rhob like domain"/>
    <property type="match status" value="1"/>
</dbReference>
<dbReference type="AlphaFoldDB" id="A0A813BAA1"/>